<organism evidence="6 7">
    <name type="scientific">Alkalilimnicola ehrlichii</name>
    <dbReference type="NCBI Taxonomy" id="351052"/>
    <lineage>
        <taxon>Bacteria</taxon>
        <taxon>Pseudomonadati</taxon>
        <taxon>Pseudomonadota</taxon>
        <taxon>Gammaproteobacteria</taxon>
        <taxon>Chromatiales</taxon>
        <taxon>Ectothiorhodospiraceae</taxon>
        <taxon>Alkalilimnicola</taxon>
    </lineage>
</organism>
<comment type="similarity">
    <text evidence="1">Belongs to the ABC transporter superfamily.</text>
</comment>
<dbReference type="Proteomes" id="UP000256763">
    <property type="component" value="Unassembled WGS sequence"/>
</dbReference>
<dbReference type="GO" id="GO:0016887">
    <property type="term" value="F:ATP hydrolysis activity"/>
    <property type="evidence" value="ECO:0007669"/>
    <property type="project" value="InterPro"/>
</dbReference>
<dbReference type="GO" id="GO:0005524">
    <property type="term" value="F:ATP binding"/>
    <property type="evidence" value="ECO:0007669"/>
    <property type="project" value="UniProtKB-KW"/>
</dbReference>
<evidence type="ECO:0000259" key="5">
    <source>
        <dbReference type="PROSITE" id="PS50893"/>
    </source>
</evidence>
<keyword evidence="4 6" id="KW-0067">ATP-binding</keyword>
<accession>A0A3E0WWR2</accession>
<dbReference type="InterPro" id="IPR003593">
    <property type="entry name" value="AAA+_ATPase"/>
</dbReference>
<dbReference type="OrthoDB" id="9781337at2"/>
<dbReference type="EMBL" id="NFZW01000007">
    <property type="protein sequence ID" value="RFA37412.1"/>
    <property type="molecule type" value="Genomic_DNA"/>
</dbReference>
<dbReference type="PANTHER" id="PTHR43335">
    <property type="entry name" value="ABC TRANSPORTER, ATP-BINDING PROTEIN"/>
    <property type="match status" value="1"/>
</dbReference>
<keyword evidence="3" id="KW-0547">Nucleotide-binding</keyword>
<keyword evidence="7" id="KW-1185">Reference proteome</keyword>
<evidence type="ECO:0000256" key="1">
    <source>
        <dbReference type="ARBA" id="ARBA00005417"/>
    </source>
</evidence>
<protein>
    <submittedName>
        <fullName evidence="6">ABC transporter ATP-binding protein</fullName>
    </submittedName>
</protein>
<dbReference type="InterPro" id="IPR027417">
    <property type="entry name" value="P-loop_NTPase"/>
</dbReference>
<dbReference type="SUPFAM" id="SSF52540">
    <property type="entry name" value="P-loop containing nucleoside triphosphate hydrolases"/>
    <property type="match status" value="1"/>
</dbReference>
<dbReference type="AlphaFoldDB" id="A0A3E0WWR2"/>
<evidence type="ECO:0000256" key="4">
    <source>
        <dbReference type="ARBA" id="ARBA00022840"/>
    </source>
</evidence>
<dbReference type="SMART" id="SM00382">
    <property type="entry name" value="AAA"/>
    <property type="match status" value="1"/>
</dbReference>
<evidence type="ECO:0000256" key="3">
    <source>
        <dbReference type="ARBA" id="ARBA00022741"/>
    </source>
</evidence>
<sequence length="309" mass="33578">MTGEILLKAQGLERDYGDRKALRGVSLELARGEVLGLLGPNGAGKTTTLSILSGTLPPTAGSVRLNGADLLDGGRAAKRDLGYLPELPPVYPEMRVSAYLRYCARLRGMERALIPAAVDEAMRRCGLTEVGSRLIGKLSKGFQQRVGIAQAIVHRPALVILDEPTVGLDPLQIRAVRALIAELRQEHGVIISSHILPEIQSLCDRVIILYQGNAVYSGYLNELNAVADVQEFMVSFAQPPAIERLQTLAGVEQAEALDSRRLRLLLSDQAAAERVLQLAVREGWGLREWVPVQQSLEQLFVALTHGEAA</sequence>
<dbReference type="PROSITE" id="PS50893">
    <property type="entry name" value="ABC_TRANSPORTER_2"/>
    <property type="match status" value="1"/>
</dbReference>
<reference evidence="7" key="1">
    <citation type="submission" date="2017-05" db="EMBL/GenBank/DDBJ databases">
        <authorList>
            <person name="Sharma S."/>
            <person name="Sidhu C."/>
            <person name="Pinnaka A.K."/>
        </authorList>
    </citation>
    <scope>NUCLEOTIDE SEQUENCE [LARGE SCALE GENOMIC DNA]</scope>
    <source>
        <strain evidence="7">AK93</strain>
    </source>
</reference>
<dbReference type="Gene3D" id="3.40.50.300">
    <property type="entry name" value="P-loop containing nucleotide triphosphate hydrolases"/>
    <property type="match status" value="1"/>
</dbReference>
<dbReference type="RefSeq" id="WP_116301750.1">
    <property type="nucleotide sequence ID" value="NZ_NFZV01000006.1"/>
</dbReference>
<name>A0A3E0WWR2_9GAMM</name>
<evidence type="ECO:0000313" key="6">
    <source>
        <dbReference type="EMBL" id="RFA37412.1"/>
    </source>
</evidence>
<keyword evidence="2" id="KW-0813">Transport</keyword>
<dbReference type="PANTHER" id="PTHR43335:SF4">
    <property type="entry name" value="ABC TRANSPORTER, ATP-BINDING PROTEIN"/>
    <property type="match status" value="1"/>
</dbReference>
<dbReference type="InterPro" id="IPR003439">
    <property type="entry name" value="ABC_transporter-like_ATP-bd"/>
</dbReference>
<evidence type="ECO:0000313" key="7">
    <source>
        <dbReference type="Proteomes" id="UP000256763"/>
    </source>
</evidence>
<evidence type="ECO:0000256" key="2">
    <source>
        <dbReference type="ARBA" id="ARBA00022448"/>
    </source>
</evidence>
<gene>
    <name evidence="6" type="ORF">CAL65_08970</name>
</gene>
<comment type="caution">
    <text evidence="6">The sequence shown here is derived from an EMBL/GenBank/DDBJ whole genome shotgun (WGS) entry which is preliminary data.</text>
</comment>
<proteinExistence type="inferred from homology"/>
<dbReference type="Pfam" id="PF00005">
    <property type="entry name" value="ABC_tran"/>
    <property type="match status" value="1"/>
</dbReference>
<feature type="domain" description="ABC transporter" evidence="5">
    <location>
        <begin position="7"/>
        <end position="236"/>
    </location>
</feature>